<feature type="compositionally biased region" description="Polar residues" evidence="9">
    <location>
        <begin position="680"/>
        <end position="709"/>
    </location>
</feature>
<keyword evidence="12" id="KW-1185">Reference proteome</keyword>
<keyword evidence="7" id="KW-0539">Nucleus</keyword>
<feature type="region of interest" description="Disordered" evidence="9">
    <location>
        <begin position="680"/>
        <end position="770"/>
    </location>
</feature>
<protein>
    <recommendedName>
        <fullName evidence="10">SP-RING-type domain-containing protein</fullName>
    </recommendedName>
</protein>
<feature type="compositionally biased region" description="Low complexity" evidence="9">
    <location>
        <begin position="924"/>
        <end position="934"/>
    </location>
</feature>
<gene>
    <name evidence="11" type="ORF">NMOB1V02_LOCUS7573</name>
</gene>
<evidence type="ECO:0000313" key="12">
    <source>
        <dbReference type="Proteomes" id="UP000678499"/>
    </source>
</evidence>
<evidence type="ECO:0000313" key="11">
    <source>
        <dbReference type="EMBL" id="CAD7279909.1"/>
    </source>
</evidence>
<dbReference type="GO" id="GO:0008270">
    <property type="term" value="F:zinc ion binding"/>
    <property type="evidence" value="ECO:0007669"/>
    <property type="project" value="UniProtKB-KW"/>
</dbReference>
<dbReference type="AlphaFoldDB" id="A0A7R9BTS9"/>
<evidence type="ECO:0000256" key="7">
    <source>
        <dbReference type="ARBA" id="ARBA00023242"/>
    </source>
</evidence>
<name>A0A7R9BTS9_9CRUS</name>
<dbReference type="InterPro" id="IPR013083">
    <property type="entry name" value="Znf_RING/FYVE/PHD"/>
</dbReference>
<evidence type="ECO:0000256" key="8">
    <source>
        <dbReference type="PROSITE-ProRule" id="PRU00452"/>
    </source>
</evidence>
<dbReference type="EMBL" id="OA883885">
    <property type="protein sequence ID" value="CAD7279909.1"/>
    <property type="molecule type" value="Genomic_DNA"/>
</dbReference>
<reference evidence="11" key="1">
    <citation type="submission" date="2020-11" db="EMBL/GenBank/DDBJ databases">
        <authorList>
            <person name="Tran Van P."/>
        </authorList>
    </citation>
    <scope>NUCLEOTIDE SEQUENCE</scope>
</reference>
<dbReference type="FunFam" id="3.30.40.10:FF:000012">
    <property type="entry name" value="Zinc finger MIZ domain-containing protein 2"/>
    <property type="match status" value="1"/>
</dbReference>
<dbReference type="OrthoDB" id="27975at2759"/>
<dbReference type="Gene3D" id="3.30.40.10">
    <property type="entry name" value="Zinc/RING finger domain, C3HC4 (zinc finger)"/>
    <property type="match status" value="1"/>
</dbReference>
<evidence type="ECO:0000256" key="9">
    <source>
        <dbReference type="SAM" id="MobiDB-lite"/>
    </source>
</evidence>
<feature type="region of interest" description="Disordered" evidence="9">
    <location>
        <begin position="518"/>
        <end position="622"/>
    </location>
</feature>
<dbReference type="GO" id="GO:0000785">
    <property type="term" value="C:chromatin"/>
    <property type="evidence" value="ECO:0007669"/>
    <property type="project" value="TreeGrafter"/>
</dbReference>
<dbReference type="InterPro" id="IPR057847">
    <property type="entry name" value="ZMIZ1/ZMIZ2_GBD-like"/>
</dbReference>
<keyword evidence="3" id="KW-0479">Metal-binding</keyword>
<feature type="compositionally biased region" description="Polar residues" evidence="9">
    <location>
        <begin position="129"/>
        <end position="139"/>
    </location>
</feature>
<feature type="region of interest" description="Disordered" evidence="9">
    <location>
        <begin position="73"/>
        <end position="229"/>
    </location>
</feature>
<dbReference type="Proteomes" id="UP000678499">
    <property type="component" value="Unassembled WGS sequence"/>
</dbReference>
<keyword evidence="5" id="KW-0862">Zinc</keyword>
<evidence type="ECO:0000256" key="5">
    <source>
        <dbReference type="ARBA" id="ARBA00022833"/>
    </source>
</evidence>
<feature type="compositionally biased region" description="Polar residues" evidence="9">
    <location>
        <begin position="602"/>
        <end position="616"/>
    </location>
</feature>
<sequence>MNGHPTCHTSHFRRMSACEFRRLSCDADAATADYSLQCDPVDEYFCGSASSCLMILFRLFYGGQYGGHRGFPGGSGGYGPQQGSGQPMGAGNCYPRPMGPGGGAGANPGGAGGVRMSYNPHGAQPPPNQYFQPQGQYNPQRPPVSQYPGMQQGQVQQQQQPQQQQQGPFGASMQQQVFMGPQEPSYQSTSLNYQHSPIPGNPTPPLTPGSTVPPYMSPSTATNVPDVKPPYPPDNKPGSVQMNELRLTFPVRDGIVMPPFRLAHNLAVSNHMFQLKPEVHQTLMYRSDLELQLKCFHHEDRQMSTNWPQSVQVSVNANPLNIERGDGKGGSHKPLYLKQVCQPGRNSIQITVAACCCSHLFVLQLVHRPSVRSVLQGLLRKRLLPAELCISKIKRNFSTSSMNGANPAGPGGPGSCNPEADGVEQTAIKVSLKCPITFKRISLPARGSDCKHIQCFDLESYLQMNCERGSWRCPVCNKPALLEGLEVDQYIWGVLNSLSNSEVDEITIDSSASWRPMSGKAIKEEDQESSCSSKMFKATSPGSMNLPTISNWDGHNQSMSPYSTPDMNSINNGSLINPPPYNAVQSGAGSSYGYHHGGADNSPGQSSGQYSVNSGPLSQLSQSVSQLDPLNAMEKTLNDQFNLGPGSGSPAPVSTPATSLASVAVSSSAGCTQVTMAQPVQSVPTSMSSIGPASNNPVPNTPAPNQMNNPHTPLTPHTPHTPHTPAQQGGPPSVPSQAPGSVPSASQASSLPGALNNSSSVTSGLGSADSGTGDILSSDLTSDLNFDPAAVIEGEGTGQEGLNLLPDSMVDPWDIISCLERPDLATPPSSGGSSNGGGLNTGSATHTPTANNVQQSSGNSGGTTTNDDLLSLFDSKGERKLEKRGNFERRPEEEEEGFEDGRTDAGGVWLVGWLAGGGGRRRSTPSSTSGFVIK</sequence>
<dbReference type="InterPro" id="IPR004181">
    <property type="entry name" value="Znf_MIZ"/>
</dbReference>
<feature type="region of interest" description="Disordered" evidence="9">
    <location>
        <begin position="821"/>
        <end position="905"/>
    </location>
</feature>
<feature type="domain" description="SP-RING-type" evidence="10">
    <location>
        <begin position="419"/>
        <end position="500"/>
    </location>
</feature>
<evidence type="ECO:0000259" key="10">
    <source>
        <dbReference type="PROSITE" id="PS51044"/>
    </source>
</evidence>
<dbReference type="EMBL" id="CAJPEX010001848">
    <property type="protein sequence ID" value="CAG0920061.1"/>
    <property type="molecule type" value="Genomic_DNA"/>
</dbReference>
<evidence type="ECO:0000256" key="3">
    <source>
        <dbReference type="ARBA" id="ARBA00022723"/>
    </source>
</evidence>
<dbReference type="GO" id="GO:0061665">
    <property type="term" value="F:SUMO ligase activity"/>
    <property type="evidence" value="ECO:0007669"/>
    <property type="project" value="TreeGrafter"/>
</dbReference>
<dbReference type="Pfam" id="PF02891">
    <property type="entry name" value="zf-MIZ"/>
    <property type="match status" value="1"/>
</dbReference>
<organism evidence="11">
    <name type="scientific">Notodromas monacha</name>
    <dbReference type="NCBI Taxonomy" id="399045"/>
    <lineage>
        <taxon>Eukaryota</taxon>
        <taxon>Metazoa</taxon>
        <taxon>Ecdysozoa</taxon>
        <taxon>Arthropoda</taxon>
        <taxon>Crustacea</taxon>
        <taxon>Oligostraca</taxon>
        <taxon>Ostracoda</taxon>
        <taxon>Podocopa</taxon>
        <taxon>Podocopida</taxon>
        <taxon>Cypridocopina</taxon>
        <taxon>Cypridoidea</taxon>
        <taxon>Cyprididae</taxon>
        <taxon>Notodromas</taxon>
    </lineage>
</organism>
<dbReference type="GO" id="GO:0045944">
    <property type="term" value="P:positive regulation of transcription by RNA polymerase II"/>
    <property type="evidence" value="ECO:0007669"/>
    <property type="project" value="UniProtKB-ARBA"/>
</dbReference>
<feature type="compositionally biased region" description="Basic and acidic residues" evidence="9">
    <location>
        <begin position="875"/>
        <end position="892"/>
    </location>
</feature>
<feature type="compositionally biased region" description="Low complexity" evidence="9">
    <location>
        <begin position="146"/>
        <end position="176"/>
    </location>
</feature>
<feature type="compositionally biased region" description="Low complexity" evidence="9">
    <location>
        <begin position="710"/>
        <end position="725"/>
    </location>
</feature>
<feature type="compositionally biased region" description="Gly residues" evidence="9">
    <location>
        <begin position="73"/>
        <end position="88"/>
    </location>
</feature>
<evidence type="ECO:0000256" key="2">
    <source>
        <dbReference type="ARBA" id="ARBA00022499"/>
    </source>
</evidence>
<accession>A0A7R9BTS9</accession>
<keyword evidence="4 8" id="KW-0863">Zinc-finger</keyword>
<feature type="compositionally biased region" description="Polar residues" evidence="9">
    <location>
        <begin position="184"/>
        <end position="195"/>
    </location>
</feature>
<dbReference type="PANTHER" id="PTHR10782:SF4">
    <property type="entry name" value="TONALLI, ISOFORM E"/>
    <property type="match status" value="1"/>
</dbReference>
<dbReference type="PROSITE" id="PS51044">
    <property type="entry name" value="ZF_SP_RING"/>
    <property type="match status" value="1"/>
</dbReference>
<dbReference type="GO" id="GO:0003712">
    <property type="term" value="F:transcription coregulator activity"/>
    <property type="evidence" value="ECO:0007669"/>
    <property type="project" value="TreeGrafter"/>
</dbReference>
<feature type="region of interest" description="Disordered" evidence="9">
    <location>
        <begin position="915"/>
        <end position="934"/>
    </location>
</feature>
<dbReference type="Pfam" id="PF25527">
    <property type="entry name" value="GBD-like_ZMIZ1_ZMIZ2"/>
    <property type="match status" value="1"/>
</dbReference>
<dbReference type="GO" id="GO:0005634">
    <property type="term" value="C:nucleus"/>
    <property type="evidence" value="ECO:0007669"/>
    <property type="project" value="UniProtKB-SubCell"/>
</dbReference>
<evidence type="ECO:0000256" key="4">
    <source>
        <dbReference type="ARBA" id="ARBA00022771"/>
    </source>
</evidence>
<evidence type="ECO:0000256" key="1">
    <source>
        <dbReference type="ARBA" id="ARBA00004123"/>
    </source>
</evidence>
<feature type="compositionally biased region" description="Polar residues" evidence="9">
    <location>
        <begin position="844"/>
        <end position="868"/>
    </location>
</feature>
<keyword evidence="2" id="KW-1017">Isopeptide bond</keyword>
<keyword evidence="6" id="KW-0832">Ubl conjugation</keyword>
<feature type="compositionally biased region" description="Polar residues" evidence="9">
    <location>
        <begin position="735"/>
        <end position="765"/>
    </location>
</feature>
<dbReference type="PANTHER" id="PTHR10782">
    <property type="entry name" value="ZINC FINGER MIZ DOMAIN-CONTAINING PROTEIN"/>
    <property type="match status" value="1"/>
</dbReference>
<evidence type="ECO:0000256" key="6">
    <source>
        <dbReference type="ARBA" id="ARBA00022843"/>
    </source>
</evidence>
<proteinExistence type="predicted"/>
<feature type="compositionally biased region" description="Polar residues" evidence="9">
    <location>
        <begin position="540"/>
        <end position="575"/>
    </location>
</feature>
<comment type="subcellular location">
    <subcellularLocation>
        <location evidence="1">Nucleus</location>
    </subcellularLocation>
</comment>
<feature type="compositionally biased region" description="Gly residues" evidence="9">
    <location>
        <begin position="99"/>
        <end position="113"/>
    </location>
</feature>
<dbReference type="GO" id="GO:0016925">
    <property type="term" value="P:protein sumoylation"/>
    <property type="evidence" value="ECO:0007669"/>
    <property type="project" value="TreeGrafter"/>
</dbReference>